<dbReference type="AlphaFoldDB" id="A0A6A5BL01"/>
<dbReference type="RefSeq" id="XP_044563396.1">
    <property type="nucleotide sequence ID" value="XM_044705705.1"/>
</dbReference>
<comment type="caution">
    <text evidence="1">The sequence shown here is derived from an EMBL/GenBank/DDBJ whole genome shotgun (WGS) entry which is preliminary data.</text>
</comment>
<organism evidence="1 2">
    <name type="scientific">Naegleria fowleri</name>
    <name type="common">Brain eating amoeba</name>
    <dbReference type="NCBI Taxonomy" id="5763"/>
    <lineage>
        <taxon>Eukaryota</taxon>
        <taxon>Discoba</taxon>
        <taxon>Heterolobosea</taxon>
        <taxon>Tetramitia</taxon>
        <taxon>Eutetramitia</taxon>
        <taxon>Vahlkampfiidae</taxon>
        <taxon>Naegleria</taxon>
    </lineage>
</organism>
<reference evidence="1 2" key="1">
    <citation type="journal article" date="2019" name="Sci. Rep.">
        <title>Nanopore sequencing improves the draft genome of the human pathogenic amoeba Naegleria fowleri.</title>
        <authorList>
            <person name="Liechti N."/>
            <person name="Schurch N."/>
            <person name="Bruggmann R."/>
            <person name="Wittwer M."/>
        </authorList>
    </citation>
    <scope>NUCLEOTIDE SEQUENCE [LARGE SCALE GENOMIC DNA]</scope>
    <source>
        <strain evidence="1 2">ATCC 30894</strain>
    </source>
</reference>
<sequence>MLTEKFMKRLQELWNADSTIPSTLKSINFNANVGYGYQGEENPATVLVIKEGTAIQAKMYEGEELDWDIRCKQENWIYYMKNGLGLTALASAYSMGWMKFLKGDYFAMIKNPSMIGPFIKSFELMSQVYKEQQ</sequence>
<evidence type="ECO:0000313" key="2">
    <source>
        <dbReference type="Proteomes" id="UP000444721"/>
    </source>
</evidence>
<gene>
    <name evidence="1" type="ORF">FDP41_002503</name>
</gene>
<dbReference type="OMA" id="GDYGAMI"/>
<name>A0A6A5BL01_NAEFO</name>
<keyword evidence="2" id="KW-1185">Reference proteome</keyword>
<dbReference type="OrthoDB" id="10249274at2759"/>
<evidence type="ECO:0008006" key="3">
    <source>
        <dbReference type="Google" id="ProtNLM"/>
    </source>
</evidence>
<protein>
    <recommendedName>
        <fullName evidence="3">SCP2 domain-containing protein</fullName>
    </recommendedName>
</protein>
<dbReference type="GeneID" id="68109721"/>
<proteinExistence type="predicted"/>
<dbReference type="VEuPathDB" id="AmoebaDB:NF0074640"/>
<evidence type="ECO:0000313" key="1">
    <source>
        <dbReference type="EMBL" id="KAF0978683.1"/>
    </source>
</evidence>
<dbReference type="VEuPathDB" id="AmoebaDB:NfTy_041200"/>
<dbReference type="Proteomes" id="UP000444721">
    <property type="component" value="Unassembled WGS sequence"/>
</dbReference>
<accession>A0A6A5BL01</accession>
<dbReference type="EMBL" id="VFQX01000029">
    <property type="protein sequence ID" value="KAF0978683.1"/>
    <property type="molecule type" value="Genomic_DNA"/>
</dbReference>
<dbReference type="VEuPathDB" id="AmoebaDB:FDP41_002503"/>
<dbReference type="SUPFAM" id="SSF55718">
    <property type="entry name" value="SCP-like"/>
    <property type="match status" value="1"/>
</dbReference>
<dbReference type="InterPro" id="IPR036527">
    <property type="entry name" value="SCP2_sterol-bd_dom_sf"/>
</dbReference>